<feature type="chain" id="PRO_5001995989" evidence="1">
    <location>
        <begin position="34"/>
        <end position="349"/>
    </location>
</feature>
<dbReference type="Proteomes" id="UP000030063">
    <property type="component" value="Unassembled WGS sequence"/>
</dbReference>
<proteinExistence type="predicted"/>
<dbReference type="PANTHER" id="PTHR42941:SF1">
    <property type="entry name" value="SLL1037 PROTEIN"/>
    <property type="match status" value="1"/>
</dbReference>
<dbReference type="PANTHER" id="PTHR42941">
    <property type="entry name" value="SLL1037 PROTEIN"/>
    <property type="match status" value="1"/>
</dbReference>
<dbReference type="InterPro" id="IPR011852">
    <property type="entry name" value="TRAP_TAXI"/>
</dbReference>
<protein>
    <submittedName>
        <fullName evidence="2">ABC transporter substrate-binding protein</fullName>
    </submittedName>
</protein>
<dbReference type="SUPFAM" id="SSF53850">
    <property type="entry name" value="Periplasmic binding protein-like II"/>
    <property type="match status" value="1"/>
</dbReference>
<comment type="caution">
    <text evidence="2">The sequence shown here is derived from an EMBL/GenBank/DDBJ whole genome shotgun (WGS) entry which is preliminary data.</text>
</comment>
<dbReference type="RefSeq" id="WP_025164635.1">
    <property type="nucleotide sequence ID" value="NZ_AWSQ01000001.1"/>
</dbReference>
<dbReference type="AlphaFoldDB" id="A0A0A1YPB6"/>
<dbReference type="EMBL" id="AWSQ01000001">
    <property type="protein sequence ID" value="KFX71777.1"/>
    <property type="molecule type" value="Genomic_DNA"/>
</dbReference>
<name>A0A0A1YPB6_9PSED</name>
<dbReference type="OrthoDB" id="9776669at2"/>
<dbReference type="NCBIfam" id="TIGR02122">
    <property type="entry name" value="TRAP_TAXI"/>
    <property type="match status" value="1"/>
</dbReference>
<dbReference type="Gene3D" id="3.40.190.10">
    <property type="entry name" value="Periplasmic binding protein-like II"/>
    <property type="match status" value="2"/>
</dbReference>
<sequence length="349" mass="37668">MLNALVRLGRKCNRGILGTVALVLSVSAGMALAATPQVKEGPVNVTIAGYSSGGQVSVFGEGVIDAVRRNYPNSSIIYEPGNPAGALEYLRTGRRPFALESIIEPRMAYKGLAPFRSAYPEGSITGVLNGAPDVFALKVYARKAFLDQHGITSFDDLIKNEIPMRVSVNQPGNLWAREHVRALLSYYGKTMKDIEGWGSSLVPQPTGASNDLMRDGRLDVIITGGATPAGAIVELGSVQEIAFVPLSKELAEHVAKELGVKVGVIPANSYSFQKEDLYVPFTSFIIVAGPEATFDDAYKLAKAVYEQIERYRSLHPALSLASRERLPDMGSLKLHPGAEAFYREVGLIE</sequence>
<reference evidence="2 3" key="1">
    <citation type="journal article" date="2014" name="Genome Announc.">
        <title>Draft Genome Sequence of Petroleum Oil-Degrading Marine Bacterium Pseudomonas taeanensis Strain MS-3, Isolated from a Crude Oil-Contaminated Seashore.</title>
        <authorList>
            <person name="Lee S.Y."/>
            <person name="Kim S.H."/>
            <person name="Lee D.G."/>
            <person name="Shin S."/>
            <person name="Yun S.H."/>
            <person name="Choi C.W."/>
            <person name="Chung Y.H."/>
            <person name="Choi J.S."/>
            <person name="Kahng H.Y."/>
            <person name="Kim S.I."/>
        </authorList>
    </citation>
    <scope>NUCLEOTIDE SEQUENCE [LARGE SCALE GENOMIC DNA]</scope>
    <source>
        <strain evidence="2 3">MS-3</strain>
    </source>
</reference>
<evidence type="ECO:0000313" key="2">
    <source>
        <dbReference type="EMBL" id="KFX71777.1"/>
    </source>
</evidence>
<accession>A0A0A1YPB6</accession>
<evidence type="ECO:0000256" key="1">
    <source>
        <dbReference type="SAM" id="SignalP"/>
    </source>
</evidence>
<keyword evidence="1" id="KW-0732">Signal</keyword>
<keyword evidence="3" id="KW-1185">Reference proteome</keyword>
<dbReference type="eggNOG" id="COG2358">
    <property type="taxonomic scope" value="Bacteria"/>
</dbReference>
<evidence type="ECO:0000313" key="3">
    <source>
        <dbReference type="Proteomes" id="UP000030063"/>
    </source>
</evidence>
<gene>
    <name evidence="2" type="ORF">TMS3_0107655</name>
</gene>
<dbReference type="STRING" id="1395571.TMS3_0107655"/>
<organism evidence="2 3">
    <name type="scientific">Pseudomonas taeanensis MS-3</name>
    <dbReference type="NCBI Taxonomy" id="1395571"/>
    <lineage>
        <taxon>Bacteria</taxon>
        <taxon>Pseudomonadati</taxon>
        <taxon>Pseudomonadota</taxon>
        <taxon>Gammaproteobacteria</taxon>
        <taxon>Pseudomonadales</taxon>
        <taxon>Pseudomonadaceae</taxon>
        <taxon>Pseudomonas</taxon>
    </lineage>
</organism>
<dbReference type="Pfam" id="PF16868">
    <property type="entry name" value="NMT1_3"/>
    <property type="match status" value="1"/>
</dbReference>
<feature type="signal peptide" evidence="1">
    <location>
        <begin position="1"/>
        <end position="33"/>
    </location>
</feature>